<dbReference type="Proteomes" id="UP000483820">
    <property type="component" value="Chromosome X"/>
</dbReference>
<dbReference type="GeneID" id="9825370"/>
<dbReference type="RefSeq" id="XP_053579664.1">
    <property type="nucleotide sequence ID" value="XM_053736098.1"/>
</dbReference>
<dbReference type="InterPro" id="IPR015192">
    <property type="entry name" value="Xol-1_N"/>
</dbReference>
<dbReference type="Gene3D" id="3.30.230.10">
    <property type="match status" value="1"/>
</dbReference>
<reference evidence="2 3" key="1">
    <citation type="submission" date="2019-12" db="EMBL/GenBank/DDBJ databases">
        <title>Chromosome-level assembly of the Caenorhabditis remanei genome.</title>
        <authorList>
            <person name="Teterina A.A."/>
            <person name="Willis J.H."/>
            <person name="Phillips P.C."/>
        </authorList>
    </citation>
    <scope>NUCLEOTIDE SEQUENCE [LARGE SCALE GENOMIC DNA]</scope>
    <source>
        <strain evidence="2 3">PX506</strain>
        <tissue evidence="2">Whole organism</tissue>
    </source>
</reference>
<dbReference type="AlphaFoldDB" id="A0A6A5G0G2"/>
<proteinExistence type="predicted"/>
<dbReference type="InterPro" id="IPR014721">
    <property type="entry name" value="Ribsml_uS5_D2-typ_fold_subgr"/>
</dbReference>
<dbReference type="Gene3D" id="3.30.70.1000">
    <property type="entry name" value="Switch protein XOL-1, GHMP-like"/>
    <property type="match status" value="2"/>
</dbReference>
<accession>A0A6A5G0G2</accession>
<dbReference type="EMBL" id="WUAV01000006">
    <property type="protein sequence ID" value="KAF1748417.1"/>
    <property type="molecule type" value="Genomic_DNA"/>
</dbReference>
<evidence type="ECO:0000313" key="2">
    <source>
        <dbReference type="EMBL" id="KAF1748417.1"/>
    </source>
</evidence>
<protein>
    <recommendedName>
        <fullName evidence="1">Switch protein XOL-1 N-terminal domain-containing protein</fullName>
    </recommendedName>
</protein>
<evidence type="ECO:0000259" key="1">
    <source>
        <dbReference type="Pfam" id="PF09108"/>
    </source>
</evidence>
<organism evidence="2 3">
    <name type="scientific">Caenorhabditis remanei</name>
    <name type="common">Caenorhabditis vulgaris</name>
    <dbReference type="NCBI Taxonomy" id="31234"/>
    <lineage>
        <taxon>Eukaryota</taxon>
        <taxon>Metazoa</taxon>
        <taxon>Ecdysozoa</taxon>
        <taxon>Nematoda</taxon>
        <taxon>Chromadorea</taxon>
        <taxon>Rhabditida</taxon>
        <taxon>Rhabditina</taxon>
        <taxon>Rhabditomorpha</taxon>
        <taxon>Rhabditoidea</taxon>
        <taxon>Rhabditidae</taxon>
        <taxon>Peloderinae</taxon>
        <taxon>Caenorhabditis</taxon>
    </lineage>
</organism>
<gene>
    <name evidence="2" type="ORF">GCK72_024884</name>
</gene>
<name>A0A6A5G0G2_CAERE</name>
<dbReference type="InterPro" id="IPR020568">
    <property type="entry name" value="Ribosomal_Su5_D2-typ_SF"/>
</dbReference>
<sequence>MKKEFDKLEAPGDVASLMKKTSEKRTEEKDSTFYEFDLQGKNAMVEFDEIYPGMINGWEIQHGGVMLVLNKGDYNNSELLMLIFIFFNIKMAREGNLWDSRLSKEITCPRLENIYGEKNDENTGIGIAPHVVQLAGCTYLAVTKSCIAKATVLHDREPVHVNEHQFLIGLDKRITPYSEFFYPLLNLLELKKRVYKIWVIYQKDHNEQESTYSMLAAIWKSLSYFERGNVYQESKDSIWRIENFEKRLNEFETGIHRKEAIILAVLHGNSVSVRVPKPIHTGEGYTTIPCSGFYHSYDLVFARSSNHQSRAARCENFELDPILRDDQELHARVEEFENSIEIEHTSNLAIEEVPNIMKKTSAERILSEKNDETYYELDSKCEQAMIPSTEKTQETLKDGKFNEEESCWSYRKETSTATTNC</sequence>
<feature type="domain" description="Switch protein XOL-1 N-terminal" evidence="1">
    <location>
        <begin position="117"/>
        <end position="265"/>
    </location>
</feature>
<evidence type="ECO:0000313" key="3">
    <source>
        <dbReference type="Proteomes" id="UP000483820"/>
    </source>
</evidence>
<comment type="caution">
    <text evidence="2">The sequence shown here is derived from an EMBL/GenBank/DDBJ whole genome shotgun (WGS) entry which is preliminary data.</text>
</comment>
<dbReference type="KEGG" id="crq:GCK72_024884"/>
<dbReference type="CTD" id="9825370"/>
<dbReference type="Pfam" id="PF09108">
    <property type="entry name" value="Xol-1_N"/>
    <property type="match status" value="1"/>
</dbReference>
<dbReference type="SUPFAM" id="SSF54211">
    <property type="entry name" value="Ribosomal protein S5 domain 2-like"/>
    <property type="match status" value="1"/>
</dbReference>